<dbReference type="Proteomes" id="UP000503540">
    <property type="component" value="Chromosome"/>
</dbReference>
<dbReference type="SUPFAM" id="SSF51735">
    <property type="entry name" value="NAD(P)-binding Rossmann-fold domains"/>
    <property type="match status" value="1"/>
</dbReference>
<keyword evidence="9" id="KW-1185">Reference proteome</keyword>
<feature type="binding site" evidence="4">
    <location>
        <position position="319"/>
    </location>
    <ligand>
        <name>(S)-malate</name>
        <dbReference type="ChEBI" id="CHEBI:15589"/>
    </ligand>
</feature>
<dbReference type="AlphaFoldDB" id="A0A6G9YMT7"/>
<dbReference type="PANTHER" id="PTHR43237:SF4">
    <property type="entry name" value="NADP-DEPENDENT MALIC ENZYME"/>
    <property type="match status" value="1"/>
</dbReference>
<dbReference type="InterPro" id="IPR046346">
    <property type="entry name" value="Aminoacid_DH-like_N_sf"/>
</dbReference>
<feature type="binding site" evidence="5">
    <location>
        <position position="139"/>
    </location>
    <ligand>
        <name>a divalent metal cation</name>
        <dbReference type="ChEBI" id="CHEBI:60240"/>
    </ligand>
</feature>
<evidence type="ECO:0000256" key="3">
    <source>
        <dbReference type="PIRSR" id="PIRSR000106-1"/>
    </source>
</evidence>
<dbReference type="EMBL" id="CP046172">
    <property type="protein sequence ID" value="QIS14518.1"/>
    <property type="molecule type" value="Genomic_DNA"/>
</dbReference>
<evidence type="ECO:0000313" key="9">
    <source>
        <dbReference type="Proteomes" id="UP000503540"/>
    </source>
</evidence>
<dbReference type="Gene3D" id="3.40.50.720">
    <property type="entry name" value="NAD(P)-binding Rossmann-like Domain"/>
    <property type="match status" value="1"/>
</dbReference>
<keyword evidence="5" id="KW-0479">Metal-binding</keyword>
<comment type="cofactor">
    <cofactor evidence="5">
        <name>Mg(2+)</name>
        <dbReference type="ChEBI" id="CHEBI:18420"/>
    </cofactor>
    <cofactor evidence="5">
        <name>Mn(2+)</name>
        <dbReference type="ChEBI" id="CHEBI:29035"/>
    </cofactor>
    <text evidence="5">Divalent metal cations. Prefers magnesium or manganese.</text>
</comment>
<dbReference type="Pfam" id="PF00390">
    <property type="entry name" value="malic"/>
    <property type="match status" value="1"/>
</dbReference>
<dbReference type="InterPro" id="IPR012301">
    <property type="entry name" value="Malic_N_dom"/>
</dbReference>
<keyword evidence="2" id="KW-0560">Oxidoreductase</keyword>
<feature type="domain" description="Malic enzyme N-terminal" evidence="7">
    <location>
        <begin position="21"/>
        <end position="154"/>
    </location>
</feature>
<dbReference type="PANTHER" id="PTHR43237">
    <property type="entry name" value="NADP-DEPENDENT MALIC ENZYME"/>
    <property type="match status" value="1"/>
</dbReference>
<dbReference type="GO" id="GO:0004470">
    <property type="term" value="F:malic enzyme activity"/>
    <property type="evidence" value="ECO:0007669"/>
    <property type="project" value="InterPro"/>
</dbReference>
<dbReference type="InterPro" id="IPR051674">
    <property type="entry name" value="Malate_Decarboxylase"/>
</dbReference>
<accession>A0A6G9YMT7</accession>
<comment type="similarity">
    <text evidence="1">Belongs to the malic enzymes family.</text>
</comment>
<gene>
    <name evidence="8" type="ORF">F5544_33410</name>
</gene>
<feature type="binding site" evidence="4">
    <location>
        <position position="290"/>
    </location>
    <ligand>
        <name>(S)-malate</name>
        <dbReference type="ChEBI" id="CHEBI:15589"/>
    </ligand>
</feature>
<name>A0A6G9YMT7_9NOCA</name>
<feature type="domain" description="Malic enzyme NAD-binding" evidence="6">
    <location>
        <begin position="166"/>
        <end position="386"/>
    </location>
</feature>
<evidence type="ECO:0000259" key="7">
    <source>
        <dbReference type="SMART" id="SM01274"/>
    </source>
</evidence>
<dbReference type="SUPFAM" id="SSF53223">
    <property type="entry name" value="Aminoacid dehydrogenase-like, N-terminal domain"/>
    <property type="match status" value="1"/>
</dbReference>
<dbReference type="SMART" id="SM00919">
    <property type="entry name" value="Malic_M"/>
    <property type="match status" value="1"/>
</dbReference>
<reference evidence="8 9" key="1">
    <citation type="journal article" date="2019" name="ACS Chem. Biol.">
        <title>Identification and Mobilization of a Cryptic Antibiotic Biosynthesis Gene Locus from a Human-Pathogenic Nocardia Isolate.</title>
        <authorList>
            <person name="Herisse M."/>
            <person name="Ishida K."/>
            <person name="Porter J.L."/>
            <person name="Howden B."/>
            <person name="Hertweck C."/>
            <person name="Stinear T.P."/>
            <person name="Pidot S.J."/>
        </authorList>
    </citation>
    <scope>NUCLEOTIDE SEQUENCE [LARGE SCALE GENOMIC DNA]</scope>
    <source>
        <strain evidence="8 9">AUSMDU00012717</strain>
    </source>
</reference>
<dbReference type="GO" id="GO:0016616">
    <property type="term" value="F:oxidoreductase activity, acting on the CH-OH group of donors, NAD or NADP as acceptor"/>
    <property type="evidence" value="ECO:0007669"/>
    <property type="project" value="InterPro"/>
</dbReference>
<dbReference type="SMART" id="SM01274">
    <property type="entry name" value="malic"/>
    <property type="match status" value="1"/>
</dbReference>
<feature type="active site" description="Proton acceptor" evidence="3">
    <location>
        <position position="97"/>
    </location>
</feature>
<evidence type="ECO:0000256" key="1">
    <source>
        <dbReference type="ARBA" id="ARBA00008785"/>
    </source>
</evidence>
<dbReference type="PIRSF" id="PIRSF000106">
    <property type="entry name" value="ME"/>
    <property type="match status" value="1"/>
</dbReference>
<dbReference type="GO" id="GO:0051287">
    <property type="term" value="F:NAD binding"/>
    <property type="evidence" value="ECO:0007669"/>
    <property type="project" value="InterPro"/>
</dbReference>
<dbReference type="InterPro" id="IPR037062">
    <property type="entry name" value="Malic_N_dom_sf"/>
</dbReference>
<feature type="binding site" evidence="5">
    <location>
        <position position="140"/>
    </location>
    <ligand>
        <name>a divalent metal cation</name>
        <dbReference type="ChEBI" id="CHEBI:60240"/>
    </ligand>
</feature>
<evidence type="ECO:0000313" key="8">
    <source>
        <dbReference type="EMBL" id="QIS14518.1"/>
    </source>
</evidence>
<protein>
    <submittedName>
        <fullName evidence="8">NAD-dependent malic enzyme</fullName>
    </submittedName>
</protein>
<feature type="active site" description="Proton donor" evidence="3">
    <location>
        <position position="42"/>
    </location>
</feature>
<organism evidence="8 9">
    <name type="scientific">Nocardia arthritidis</name>
    <dbReference type="NCBI Taxonomy" id="228602"/>
    <lineage>
        <taxon>Bacteria</taxon>
        <taxon>Bacillati</taxon>
        <taxon>Actinomycetota</taxon>
        <taxon>Actinomycetes</taxon>
        <taxon>Mycobacteriales</taxon>
        <taxon>Nocardiaceae</taxon>
        <taxon>Nocardia</taxon>
    </lineage>
</organism>
<feature type="binding site" evidence="5">
    <location>
        <position position="165"/>
    </location>
    <ligand>
        <name>a divalent metal cation</name>
        <dbReference type="ChEBI" id="CHEBI:60240"/>
    </ligand>
</feature>
<evidence type="ECO:0000256" key="4">
    <source>
        <dbReference type="PIRSR" id="PIRSR000106-2"/>
    </source>
</evidence>
<evidence type="ECO:0000256" key="5">
    <source>
        <dbReference type="PIRSR" id="PIRSR000106-3"/>
    </source>
</evidence>
<dbReference type="RefSeq" id="WP_167476920.1">
    <property type="nucleotide sequence ID" value="NZ_CP046172.1"/>
</dbReference>
<dbReference type="Pfam" id="PF03949">
    <property type="entry name" value="Malic_M"/>
    <property type="match status" value="1"/>
</dbReference>
<dbReference type="InterPro" id="IPR001891">
    <property type="entry name" value="Malic_OxRdtase"/>
</dbReference>
<proteinExistence type="inferred from homology"/>
<dbReference type="GO" id="GO:0046872">
    <property type="term" value="F:metal ion binding"/>
    <property type="evidence" value="ECO:0007669"/>
    <property type="project" value="UniProtKB-KW"/>
</dbReference>
<dbReference type="KEGG" id="nah:F5544_33410"/>
<dbReference type="InterPro" id="IPR012302">
    <property type="entry name" value="Malic_NAD-bd"/>
</dbReference>
<evidence type="ECO:0000256" key="2">
    <source>
        <dbReference type="ARBA" id="ARBA00023002"/>
    </source>
</evidence>
<dbReference type="Gene3D" id="3.40.50.10380">
    <property type="entry name" value="Malic enzyme, N-terminal domain"/>
    <property type="match status" value="1"/>
</dbReference>
<evidence type="ECO:0000259" key="6">
    <source>
        <dbReference type="SMART" id="SM00919"/>
    </source>
</evidence>
<sequence>MSKAIATTELTDEEILEFHRGGKLVVANSAPLLDPRALSISYTPGVARVSQAIARQPESAAEYTWASRLVAVVTDGTAVLGLGDVGALAALPVMEGKAGLFRSFADLNAIPLVLDTTDNAEIVRILERLRPSFGAVSLEDVAAPRCFELEQRLIRALDCPVMHDDQHGTAIVTLAGLHGAASVLGTALNRLRVVILGAGAAGIACGRLLLAAGISDITLVDSRGIIYPGRAQLTTDKAELARRTNPRGLRGGIAEALRNANVLIGVSSSRVPEELVATMSPDAVIFALSNPEPEIEPELAVRYAAVVGTGRSDYPNQINNVLASPGIFRGALDAGAKRITDAMKLAATDAIVAIAAEDLAAHRVVPSALDPRVTPAVAAAVAAAAGTN</sequence>
<dbReference type="InterPro" id="IPR036291">
    <property type="entry name" value="NAD(P)-bd_dom_sf"/>
</dbReference>